<dbReference type="GO" id="GO:0016491">
    <property type="term" value="F:oxidoreductase activity"/>
    <property type="evidence" value="ECO:0007669"/>
    <property type="project" value="UniProtKB-KW"/>
</dbReference>
<dbReference type="EC" id="1.-.-.-" evidence="2"/>
<dbReference type="InterPro" id="IPR029039">
    <property type="entry name" value="Flavoprotein-like_sf"/>
</dbReference>
<dbReference type="Proteomes" id="UP001595530">
    <property type="component" value="Unassembled WGS sequence"/>
</dbReference>
<dbReference type="Gene3D" id="3.40.50.360">
    <property type="match status" value="1"/>
</dbReference>
<keyword evidence="3" id="KW-1185">Reference proteome</keyword>
<keyword evidence="2" id="KW-0560">Oxidoreductase</keyword>
<evidence type="ECO:0000259" key="1">
    <source>
        <dbReference type="Pfam" id="PF03358"/>
    </source>
</evidence>
<comment type="caution">
    <text evidence="2">The sequence shown here is derived from an EMBL/GenBank/DDBJ whole genome shotgun (WGS) entry which is preliminary data.</text>
</comment>
<dbReference type="RefSeq" id="WP_390324929.1">
    <property type="nucleotide sequence ID" value="NZ_JBHRTP010000002.1"/>
</dbReference>
<protein>
    <submittedName>
        <fullName evidence="2">NADPH-dependent FMN reductase</fullName>
        <ecNumber evidence="2">1.-.-.-</ecNumber>
    </submittedName>
</protein>
<accession>A0ABV7EUJ6</accession>
<sequence>MNKKPRPIKVVAISGSLQAASRDTALLRLASSLAPECMEITLYDGIGDLPLFNPDLDTAALSSLVEFRARLDESDGVLIASPEHAHGVPGVLKNALDWIIETKEIANKPIAILNASPRTMLAQKNLTEILTAMDGRIVPEASIIVPLASDNLNETKIISSPKVSSAIHSAVLAFAVAIDRFRSEASE</sequence>
<dbReference type="PANTHER" id="PTHR30543">
    <property type="entry name" value="CHROMATE REDUCTASE"/>
    <property type="match status" value="1"/>
</dbReference>
<dbReference type="Pfam" id="PF03358">
    <property type="entry name" value="FMN_red"/>
    <property type="match status" value="1"/>
</dbReference>
<proteinExistence type="predicted"/>
<evidence type="ECO:0000313" key="3">
    <source>
        <dbReference type="Proteomes" id="UP001595530"/>
    </source>
</evidence>
<organism evidence="2 3">
    <name type="scientific">Undibacterium arcticum</name>
    <dbReference type="NCBI Taxonomy" id="1762892"/>
    <lineage>
        <taxon>Bacteria</taxon>
        <taxon>Pseudomonadati</taxon>
        <taxon>Pseudomonadota</taxon>
        <taxon>Betaproteobacteria</taxon>
        <taxon>Burkholderiales</taxon>
        <taxon>Oxalobacteraceae</taxon>
        <taxon>Undibacterium</taxon>
    </lineage>
</organism>
<reference evidence="3" key="1">
    <citation type="journal article" date="2019" name="Int. J. Syst. Evol. Microbiol.">
        <title>The Global Catalogue of Microorganisms (GCM) 10K type strain sequencing project: providing services to taxonomists for standard genome sequencing and annotation.</title>
        <authorList>
            <consortium name="The Broad Institute Genomics Platform"/>
            <consortium name="The Broad Institute Genome Sequencing Center for Infectious Disease"/>
            <person name="Wu L."/>
            <person name="Ma J."/>
        </authorList>
    </citation>
    <scope>NUCLEOTIDE SEQUENCE [LARGE SCALE GENOMIC DNA]</scope>
    <source>
        <strain evidence="3">KCTC 42986</strain>
    </source>
</reference>
<name>A0ABV7EUJ6_9BURK</name>
<dbReference type="InterPro" id="IPR005025">
    <property type="entry name" value="FMN_Rdtase-like_dom"/>
</dbReference>
<feature type="domain" description="NADPH-dependent FMN reductase-like" evidence="1">
    <location>
        <begin position="8"/>
        <end position="146"/>
    </location>
</feature>
<dbReference type="EMBL" id="JBHRTP010000002">
    <property type="protein sequence ID" value="MFC3106428.1"/>
    <property type="molecule type" value="Genomic_DNA"/>
</dbReference>
<evidence type="ECO:0000313" key="2">
    <source>
        <dbReference type="EMBL" id="MFC3106428.1"/>
    </source>
</evidence>
<dbReference type="PANTHER" id="PTHR30543:SF21">
    <property type="entry name" value="NAD(P)H-DEPENDENT FMN REDUCTASE LOT6"/>
    <property type="match status" value="1"/>
</dbReference>
<gene>
    <name evidence="2" type="ORF">ACFOFO_00370</name>
</gene>
<dbReference type="InterPro" id="IPR050712">
    <property type="entry name" value="NAD(P)H-dep_reductase"/>
</dbReference>
<dbReference type="SUPFAM" id="SSF52218">
    <property type="entry name" value="Flavoproteins"/>
    <property type="match status" value="1"/>
</dbReference>